<comment type="caution">
    <text evidence="1">The sequence shown here is derived from an EMBL/GenBank/DDBJ whole genome shotgun (WGS) entry which is preliminary data.</text>
</comment>
<evidence type="ECO:0000313" key="2">
    <source>
        <dbReference type="Proteomes" id="UP000233469"/>
    </source>
</evidence>
<dbReference type="VEuPathDB" id="FungiDB:RhiirA1_455647"/>
<dbReference type="VEuPathDB" id="FungiDB:RhiirFUN_001193"/>
<sequence length="285" mass="33242">MPIPLIYRPKDGCKQNCLVLIPGLSEKKELVKNDIIHLPLNTLPDKFLKDMSADKKVIDWELGYAMTIHTSQGMTLKAPQNVWDIDENLACDNLIYLAVGRVEYLSQLIRVETPPLPPEIVQEIEKAKKKRRLEHELRPFIQEKLIGYMGQDKEKGHEFDLTVDYILTLKCIQKDRCTLCLIEIKFKWDQPGDISQWTVDRIHNSLGHIKGNKMPSKKYYTDSEKKKNIYTIVNLKNSIIELERDVTKIHLNLKTIAREIYHLYNDIVPEDFEKMLRSDIDEMPG</sequence>
<dbReference type="VEuPathDB" id="FungiDB:RhiirFUN_003613"/>
<organism evidence="1 2">
    <name type="scientific">Rhizophagus irregularis</name>
    <dbReference type="NCBI Taxonomy" id="588596"/>
    <lineage>
        <taxon>Eukaryota</taxon>
        <taxon>Fungi</taxon>
        <taxon>Fungi incertae sedis</taxon>
        <taxon>Mucoromycota</taxon>
        <taxon>Glomeromycotina</taxon>
        <taxon>Glomeromycetes</taxon>
        <taxon>Glomerales</taxon>
        <taxon>Glomeraceae</taxon>
        <taxon>Rhizophagus</taxon>
    </lineage>
</organism>
<reference evidence="1 2" key="1">
    <citation type="submission" date="2016-04" db="EMBL/GenBank/DDBJ databases">
        <title>Genome analyses suggest a sexual origin of heterokaryosis in a supposedly ancient asexual fungus.</title>
        <authorList>
            <person name="Ropars J."/>
            <person name="Sedzielewska K."/>
            <person name="Noel J."/>
            <person name="Charron P."/>
            <person name="Farinelli L."/>
            <person name="Marton T."/>
            <person name="Kruger M."/>
            <person name="Pelin A."/>
            <person name="Brachmann A."/>
            <person name="Corradi N."/>
        </authorList>
    </citation>
    <scope>NUCLEOTIDE SEQUENCE [LARGE SCALE GENOMIC DNA]</scope>
    <source>
        <strain evidence="1 2">C2</strain>
    </source>
</reference>
<dbReference type="Proteomes" id="UP000233469">
    <property type="component" value="Unassembled WGS sequence"/>
</dbReference>
<accession>A0A2N1MK67</accession>
<name>A0A2N1MK67_9GLOM</name>
<protein>
    <submittedName>
        <fullName evidence="1">Uncharacterized protein</fullName>
    </submittedName>
</protein>
<proteinExistence type="predicted"/>
<evidence type="ECO:0000313" key="1">
    <source>
        <dbReference type="EMBL" id="PKK62012.1"/>
    </source>
</evidence>
<reference evidence="1 2" key="2">
    <citation type="submission" date="2017-10" db="EMBL/GenBank/DDBJ databases">
        <title>Extensive intraspecific genome diversity in a model arbuscular mycorrhizal fungus.</title>
        <authorList>
            <person name="Chen E.C.H."/>
            <person name="Morin E."/>
            <person name="Baudet D."/>
            <person name="Noel J."/>
            <person name="Ndikumana S."/>
            <person name="Charron P."/>
            <person name="St-Onge C."/>
            <person name="Giorgi J."/>
            <person name="Grigoriev I.V."/>
            <person name="Roux C."/>
            <person name="Martin F.M."/>
            <person name="Corradi N."/>
        </authorList>
    </citation>
    <scope>NUCLEOTIDE SEQUENCE [LARGE SCALE GENOMIC DNA]</scope>
    <source>
        <strain evidence="1 2">C2</strain>
    </source>
</reference>
<gene>
    <name evidence="1" type="ORF">RhiirC2_791005</name>
</gene>
<dbReference type="EMBL" id="LLXL01002049">
    <property type="protein sequence ID" value="PKK62012.1"/>
    <property type="molecule type" value="Genomic_DNA"/>
</dbReference>
<dbReference type="VEuPathDB" id="FungiDB:RhiirA1_486664"/>
<dbReference type="AlphaFoldDB" id="A0A2N1MK67"/>
<dbReference type="VEuPathDB" id="FungiDB:FUN_021220"/>